<reference evidence="5" key="1">
    <citation type="journal article" date="2019" name="Int. J. Syst. Evol. Microbiol.">
        <title>The Global Catalogue of Microorganisms (GCM) 10K type strain sequencing project: providing services to taxonomists for standard genome sequencing and annotation.</title>
        <authorList>
            <consortium name="The Broad Institute Genomics Platform"/>
            <consortium name="The Broad Institute Genome Sequencing Center for Infectious Disease"/>
            <person name="Wu L."/>
            <person name="Ma J."/>
        </authorList>
    </citation>
    <scope>NUCLEOTIDE SEQUENCE [LARGE SCALE GENOMIC DNA]</scope>
    <source>
        <strain evidence="5">CCUG 43111</strain>
    </source>
</reference>
<dbReference type="InterPro" id="IPR004136">
    <property type="entry name" value="NMO"/>
</dbReference>
<dbReference type="PANTHER" id="PTHR32332">
    <property type="entry name" value="2-NITROPROPANE DIOXYGENASE"/>
    <property type="match status" value="1"/>
</dbReference>
<sequence length="421" mass="46542">MKRVDDFRLRLGNKEYVPIMIGGMGVDISTSELALEAARLGGIGHISDAMVQDVSDRKFDTTFVKDKTKLYKFNINNMDKAVVQFDLERLAEATRLHVGATMAAKKGDGLIFVNCMEKLTMNAPKETLRTRLASALDAGIDGITMSAGLHLGSFELIKDHPRFREAKLGIIVSSVRALQLFLRKVAKLNRPPDFIIVEGPLAGGHLGFGFDWKNYDLHTIIDEILAYMRAENIDIPLIAAGGVFTGSDAVAFLEKGVGGVQVATRFTVTRECGMPDSVKQEYFRASEEDIIVNGISPTGYPMRMLKSTPAIGSGIRPGCESYGYLLDATGNCAYINSYNREVLANPDVKNPPVMDKTCLCTHMRNYNCWTCGHYTYRLKDTTHKLANGDYQILSAEHVFKDYQFSVDNEIALPEKQESVAA</sequence>
<name>A0ABW0MT15_9BURK</name>
<evidence type="ECO:0000256" key="2">
    <source>
        <dbReference type="ARBA" id="ARBA00022643"/>
    </source>
</evidence>
<dbReference type="EC" id="1.13.12.-" evidence="4"/>
<evidence type="ECO:0000256" key="3">
    <source>
        <dbReference type="ARBA" id="ARBA00023002"/>
    </source>
</evidence>
<dbReference type="SUPFAM" id="SSF51412">
    <property type="entry name" value="Inosine monophosphate dehydrogenase (IMPDH)"/>
    <property type="match status" value="1"/>
</dbReference>
<dbReference type="InterPro" id="IPR013785">
    <property type="entry name" value="Aldolase_TIM"/>
</dbReference>
<gene>
    <name evidence="4" type="ORF">ACFPQ5_21215</name>
</gene>
<dbReference type="Gene3D" id="3.20.20.70">
    <property type="entry name" value="Aldolase class I"/>
    <property type="match status" value="1"/>
</dbReference>
<accession>A0ABW0MT15</accession>
<keyword evidence="1" id="KW-0285">Flavoprotein</keyword>
<keyword evidence="3 4" id="KW-0560">Oxidoreductase</keyword>
<dbReference type="Proteomes" id="UP001596101">
    <property type="component" value="Unassembled WGS sequence"/>
</dbReference>
<keyword evidence="5" id="KW-1185">Reference proteome</keyword>
<evidence type="ECO:0000256" key="1">
    <source>
        <dbReference type="ARBA" id="ARBA00022630"/>
    </source>
</evidence>
<dbReference type="CDD" id="cd04730">
    <property type="entry name" value="NPD_like"/>
    <property type="match status" value="1"/>
</dbReference>
<dbReference type="GO" id="GO:0004497">
    <property type="term" value="F:monooxygenase activity"/>
    <property type="evidence" value="ECO:0007669"/>
    <property type="project" value="UniProtKB-KW"/>
</dbReference>
<dbReference type="PANTHER" id="PTHR32332:SF18">
    <property type="entry name" value="2-NITROPROPANE DIOXYGENASE"/>
    <property type="match status" value="1"/>
</dbReference>
<organism evidence="4 5">
    <name type="scientific">Massilia suwonensis</name>
    <dbReference type="NCBI Taxonomy" id="648895"/>
    <lineage>
        <taxon>Bacteria</taxon>
        <taxon>Pseudomonadati</taxon>
        <taxon>Pseudomonadota</taxon>
        <taxon>Betaproteobacteria</taxon>
        <taxon>Burkholderiales</taxon>
        <taxon>Oxalobacteraceae</taxon>
        <taxon>Telluria group</taxon>
        <taxon>Massilia</taxon>
    </lineage>
</organism>
<evidence type="ECO:0000313" key="5">
    <source>
        <dbReference type="Proteomes" id="UP001596101"/>
    </source>
</evidence>
<dbReference type="EMBL" id="JBHSMR010000014">
    <property type="protein sequence ID" value="MFC5480731.1"/>
    <property type="molecule type" value="Genomic_DNA"/>
</dbReference>
<proteinExistence type="predicted"/>
<keyword evidence="2" id="KW-0288">FMN</keyword>
<keyword evidence="4" id="KW-0503">Monooxygenase</keyword>
<protein>
    <submittedName>
        <fullName evidence="4">Nitronate monooxygenase</fullName>
        <ecNumber evidence="4">1.13.12.-</ecNumber>
    </submittedName>
</protein>
<evidence type="ECO:0000313" key="4">
    <source>
        <dbReference type="EMBL" id="MFC5480731.1"/>
    </source>
</evidence>
<dbReference type="RefSeq" id="WP_379760530.1">
    <property type="nucleotide sequence ID" value="NZ_JBHSMR010000014.1"/>
</dbReference>
<comment type="caution">
    <text evidence="4">The sequence shown here is derived from an EMBL/GenBank/DDBJ whole genome shotgun (WGS) entry which is preliminary data.</text>
</comment>
<dbReference type="Pfam" id="PF03060">
    <property type="entry name" value="NMO"/>
    <property type="match status" value="1"/>
</dbReference>